<reference evidence="2" key="1">
    <citation type="submission" date="2008-03" db="EMBL/GenBank/DDBJ databases">
        <authorList>
            <person name="Fulton L."/>
            <person name="Clifton S."/>
            <person name="Fulton B."/>
            <person name="Xu J."/>
            <person name="Minx P."/>
            <person name="Pepin K.H."/>
            <person name="Johnson M."/>
            <person name="Thiruvilangam P."/>
            <person name="Bhonagiri V."/>
            <person name="Nash W.E."/>
            <person name="Mardis E.R."/>
            <person name="Wilson R.K."/>
        </authorList>
    </citation>
    <scope>NUCLEOTIDE SEQUENCE</scope>
    <source>
        <strain evidence="2">ATCC BAA-102</strain>
    </source>
</reference>
<keyword evidence="1" id="KW-0812">Transmembrane</keyword>
<accession>A0ABP2DFD1</accession>
<keyword evidence="1" id="KW-1133">Transmembrane helix</keyword>
<evidence type="ECO:0000313" key="2">
    <source>
        <dbReference type="EMBL" id="EDT46941.1"/>
    </source>
</evidence>
<evidence type="ECO:0000256" key="1">
    <source>
        <dbReference type="SAM" id="Phobius"/>
    </source>
</evidence>
<comment type="caution">
    <text evidence="2">The sequence shown here is derived from an EMBL/GenBank/DDBJ whole genome shotgun (WGS) entry which is preliminary data.</text>
</comment>
<feature type="transmembrane region" description="Helical" evidence="1">
    <location>
        <begin position="20"/>
        <end position="37"/>
    </location>
</feature>
<dbReference type="Proteomes" id="UP000005602">
    <property type="component" value="Unassembled WGS sequence"/>
</dbReference>
<protein>
    <submittedName>
        <fullName evidence="2">Uncharacterized protein</fullName>
    </submittedName>
</protein>
<keyword evidence="1" id="KW-0472">Membrane</keyword>
<keyword evidence="3" id="KW-1185">Reference proteome</keyword>
<gene>
    <name evidence="2" type="ORF">STRINF_01946</name>
</gene>
<reference evidence="2" key="2">
    <citation type="submission" date="2013-09" db="EMBL/GenBank/DDBJ databases">
        <title>Draft genome sequence of Streptococcus infantarius subsp. infantarius ATCC BAA-102.</title>
        <authorList>
            <person name="Sudarsanam P."/>
            <person name="Ley R."/>
            <person name="Guruge J."/>
            <person name="Turnbaugh P.J."/>
            <person name="Mahowald M."/>
            <person name="Liep D."/>
            <person name="Gordon J."/>
        </authorList>
    </citation>
    <scope>NUCLEOTIDE SEQUENCE</scope>
    <source>
        <strain evidence="2">ATCC BAA-102</strain>
    </source>
</reference>
<sequence length="40" mass="4692">MIGKSSDFLHIFQENILRSKFLVILLECAIIAIDVFLKRR</sequence>
<proteinExistence type="predicted"/>
<dbReference type="EMBL" id="ABJK02000022">
    <property type="protein sequence ID" value="EDT46941.1"/>
    <property type="molecule type" value="Genomic_DNA"/>
</dbReference>
<evidence type="ECO:0000313" key="3">
    <source>
        <dbReference type="Proteomes" id="UP000005602"/>
    </source>
</evidence>
<organism evidence="2 3">
    <name type="scientific">Streptococcus infantarius subsp. infantarius ATCC BAA-102</name>
    <dbReference type="NCBI Taxonomy" id="471872"/>
    <lineage>
        <taxon>Bacteria</taxon>
        <taxon>Bacillati</taxon>
        <taxon>Bacillota</taxon>
        <taxon>Bacilli</taxon>
        <taxon>Lactobacillales</taxon>
        <taxon>Streptococcaceae</taxon>
        <taxon>Streptococcus</taxon>
    </lineage>
</organism>
<name>A0ABP2DFD1_9STRE</name>